<feature type="transmembrane region" description="Helical" evidence="6">
    <location>
        <begin position="406"/>
        <end position="422"/>
    </location>
</feature>
<evidence type="ECO:0000256" key="3">
    <source>
        <dbReference type="ARBA" id="ARBA00022692"/>
    </source>
</evidence>
<feature type="coiled-coil region" evidence="7">
    <location>
        <begin position="430"/>
        <end position="495"/>
    </location>
</feature>
<evidence type="ECO:0000256" key="5">
    <source>
        <dbReference type="ARBA" id="ARBA00023136"/>
    </source>
</evidence>
<feature type="transmembrane region" description="Helical" evidence="6">
    <location>
        <begin position="381"/>
        <end position="400"/>
    </location>
</feature>
<feature type="transmembrane region" description="Helical" evidence="6">
    <location>
        <begin position="506"/>
        <end position="528"/>
    </location>
</feature>
<dbReference type="PANTHER" id="PTHR11101:SF80">
    <property type="entry name" value="PHOSPHATE TRANSPORTER"/>
    <property type="match status" value="1"/>
</dbReference>
<keyword evidence="3 6" id="KW-0812">Transmembrane</keyword>
<dbReference type="Pfam" id="PF01384">
    <property type="entry name" value="PHO4"/>
    <property type="match status" value="1"/>
</dbReference>
<dbReference type="RefSeq" id="WP_254576770.1">
    <property type="nucleotide sequence ID" value="NZ_CP100595.1"/>
</dbReference>
<dbReference type="InterPro" id="IPR001204">
    <property type="entry name" value="Phos_transporter"/>
</dbReference>
<feature type="transmembrane region" description="Helical" evidence="6">
    <location>
        <begin position="252"/>
        <end position="275"/>
    </location>
</feature>
<keyword evidence="2 6" id="KW-0813">Transport</keyword>
<evidence type="ECO:0000256" key="6">
    <source>
        <dbReference type="RuleBase" id="RU363058"/>
    </source>
</evidence>
<keyword evidence="4 6" id="KW-1133">Transmembrane helix</keyword>
<sequence>MVTKRVTLDIKTYNKLDKATDKTLPGFAKVSLALLFVALVFLWSYTSHGDVPNNTFLIIGAVFGAYMAMNIGANDVANNVGPAVGSKALTLMWAIIIAAIFEAMGAFIAGGDVVKTIKKGIIDPALIADPQIFIWAMTAALLSAALWLNFATSVGAPVSTTHSIVGGVMGAGIAAAGFAIVSWGTMGKIAASWVISPVLGGLIAAGFLYLIKTKIVFKKDMINSAKVVVPYLIAIMTWAFSTYLILKGIKKIIKLDFITASIIGLIIAAIIYFVVKPLIAKSADKLSNDRESVNSLFTIPLIFAAALLSFAHGANDVANAIGPLAAINDAIMSNGINSKVDIPLWVMAVGALGIAVGLALFGPKLIKTVGSEITELDQMRAFSIAMAAAITVIIASQLGLPVSSTHIAVGGVFGVGFLREYLDNHETRAFQQIRKKFKKHKKELDSMTTELDELETIEKKSKSDYVRIVELYKGIEEKQEVVKQEKKDVKEAKSTKYVKRDAVKKIVAAWIITVPAAAMLSAAIFFMIKGIMG</sequence>
<feature type="transmembrane region" description="Helical" evidence="6">
    <location>
        <begin position="190"/>
        <end position="211"/>
    </location>
</feature>
<evidence type="ECO:0000256" key="7">
    <source>
        <dbReference type="SAM" id="Coils"/>
    </source>
</evidence>
<dbReference type="PANTHER" id="PTHR11101">
    <property type="entry name" value="PHOSPHATE TRANSPORTER"/>
    <property type="match status" value="1"/>
</dbReference>
<evidence type="ECO:0000256" key="4">
    <source>
        <dbReference type="ARBA" id="ARBA00022989"/>
    </source>
</evidence>
<feature type="transmembrane region" description="Helical" evidence="6">
    <location>
        <begin position="342"/>
        <end position="361"/>
    </location>
</feature>
<evidence type="ECO:0000313" key="8">
    <source>
        <dbReference type="EMBL" id="UTJ06591.1"/>
    </source>
</evidence>
<feature type="transmembrane region" description="Helical" evidence="6">
    <location>
        <begin position="57"/>
        <end position="77"/>
    </location>
</feature>
<feature type="transmembrane region" description="Helical" evidence="6">
    <location>
        <begin position="223"/>
        <end position="246"/>
    </location>
</feature>
<protein>
    <recommendedName>
        <fullName evidence="6">Phosphate transporter</fullName>
    </recommendedName>
</protein>
<dbReference type="Proteomes" id="UP001060012">
    <property type="component" value="Chromosome"/>
</dbReference>
<name>A0ABY5E4D1_9BACT</name>
<feature type="transmembrane region" description="Helical" evidence="6">
    <location>
        <begin position="26"/>
        <end position="45"/>
    </location>
</feature>
<evidence type="ECO:0000313" key="9">
    <source>
        <dbReference type="Proteomes" id="UP001060012"/>
    </source>
</evidence>
<accession>A0ABY5E4D1</accession>
<feature type="transmembrane region" description="Helical" evidence="6">
    <location>
        <begin position="89"/>
        <end position="109"/>
    </location>
</feature>
<feature type="transmembrane region" description="Helical" evidence="6">
    <location>
        <begin position="164"/>
        <end position="184"/>
    </location>
</feature>
<organism evidence="8 9">
    <name type="scientific">Arcobacter roscoffensis</name>
    <dbReference type="NCBI Taxonomy" id="2961520"/>
    <lineage>
        <taxon>Bacteria</taxon>
        <taxon>Pseudomonadati</taxon>
        <taxon>Campylobacterota</taxon>
        <taxon>Epsilonproteobacteria</taxon>
        <taxon>Campylobacterales</taxon>
        <taxon>Arcobacteraceae</taxon>
        <taxon>Arcobacter</taxon>
    </lineage>
</organism>
<comment type="similarity">
    <text evidence="6">Belongs to the inorganic phosphate transporter (PiT) (TC 2.A.20) family.</text>
</comment>
<keyword evidence="9" id="KW-1185">Reference proteome</keyword>
<reference evidence="8" key="1">
    <citation type="submission" date="2022-07" db="EMBL/GenBank/DDBJ databases">
        <title>Arcobacter roscoffensis sp. nov., a marine bacterium isolated from coastal seawater collected from Roscoff, France.</title>
        <authorList>
            <person name="Pascual J."/>
            <person name="Lepeaux C."/>
            <person name="Methner A."/>
            <person name="Overmann J."/>
        </authorList>
    </citation>
    <scope>NUCLEOTIDE SEQUENCE</scope>
    <source>
        <strain evidence="8">ARW1-2F2</strain>
    </source>
</reference>
<keyword evidence="5 6" id="KW-0472">Membrane</keyword>
<feature type="transmembrane region" description="Helical" evidence="6">
    <location>
        <begin position="296"/>
        <end position="314"/>
    </location>
</feature>
<dbReference type="EMBL" id="CP100595">
    <property type="protein sequence ID" value="UTJ06591.1"/>
    <property type="molecule type" value="Genomic_DNA"/>
</dbReference>
<gene>
    <name evidence="8" type="ORF">NJU99_00430</name>
</gene>
<keyword evidence="7" id="KW-0175">Coiled coil</keyword>
<keyword evidence="6" id="KW-0592">Phosphate transport</keyword>
<feature type="transmembrane region" description="Helical" evidence="6">
    <location>
        <begin position="132"/>
        <end position="152"/>
    </location>
</feature>
<evidence type="ECO:0000256" key="1">
    <source>
        <dbReference type="ARBA" id="ARBA00004141"/>
    </source>
</evidence>
<evidence type="ECO:0000256" key="2">
    <source>
        <dbReference type="ARBA" id="ARBA00022448"/>
    </source>
</evidence>
<proteinExistence type="inferred from homology"/>
<comment type="subcellular location">
    <subcellularLocation>
        <location evidence="1 6">Membrane</location>
        <topology evidence="1 6">Multi-pass membrane protein</topology>
    </subcellularLocation>
</comment>